<reference evidence="6" key="1">
    <citation type="submission" date="2015-06" db="EMBL/GenBank/DDBJ databases">
        <authorList>
            <person name="Radhakrishnan R."/>
            <person name="Underwood A."/>
            <person name="Al-Shahib A."/>
        </authorList>
    </citation>
    <scope>NUCLEOTIDE SEQUENCE</scope>
    <source>
        <strain evidence="6">P19_London_7_VIM_2_05_10</strain>
    </source>
</reference>
<gene>
    <name evidence="6" type="primary">dmlR_7</name>
    <name evidence="8" type="ORF">CAZ10_37065</name>
    <name evidence="7" type="ORF">GNQ48_29330</name>
    <name evidence="9" type="ORF">IPC1295_32940</name>
    <name evidence="10" type="ORF">L4V69_17790</name>
    <name evidence="6" type="ORF">PAERUG_P19_London_7_VIM_2_05_10_00955</name>
</gene>
<dbReference type="SMR" id="A0A073A164"/>
<dbReference type="Pfam" id="PF00126">
    <property type="entry name" value="HTH_1"/>
    <property type="match status" value="1"/>
</dbReference>
<evidence type="ECO:0000313" key="11">
    <source>
        <dbReference type="Proteomes" id="UP000045039"/>
    </source>
</evidence>
<dbReference type="EMBL" id="CP136986">
    <property type="protein sequence ID" value="WOS80934.1"/>
    <property type="molecule type" value="Genomic_DNA"/>
</dbReference>
<evidence type="ECO:0000256" key="1">
    <source>
        <dbReference type="ARBA" id="ARBA00009437"/>
    </source>
</evidence>
<dbReference type="GO" id="GO:0006351">
    <property type="term" value="P:DNA-templated transcription"/>
    <property type="evidence" value="ECO:0007669"/>
    <property type="project" value="TreeGrafter"/>
</dbReference>
<keyword evidence="4" id="KW-0804">Transcription</keyword>
<dbReference type="InterPro" id="IPR005119">
    <property type="entry name" value="LysR_subst-bd"/>
</dbReference>
<comment type="similarity">
    <text evidence="1">Belongs to the LysR transcriptional regulatory family.</text>
</comment>
<evidence type="ECO:0000256" key="3">
    <source>
        <dbReference type="ARBA" id="ARBA00023125"/>
    </source>
</evidence>
<evidence type="ECO:0000313" key="10">
    <source>
        <dbReference type="EMBL" id="WOS80934.1"/>
    </source>
</evidence>
<dbReference type="PANTHER" id="PTHR30537">
    <property type="entry name" value="HTH-TYPE TRANSCRIPTIONAL REGULATOR"/>
    <property type="match status" value="1"/>
</dbReference>
<dbReference type="EMBL" id="WOAD01000043">
    <property type="protein sequence ID" value="MUI39110.1"/>
    <property type="molecule type" value="Genomic_DNA"/>
</dbReference>
<sequence>MDKLNALAMFVATAETGSFSRGAERLGKTPSALTKAVAHLEAELGARLFERTTRSLALTEAGQIYLEAARQSLETLRTAGQEIELLESELRGELRLAAPPSFAAAFLQQACASFLEAHPRISLRVDLDETFLDLSEGGYDLGLRDGPIDLPGLVARPLAPNQIVLCASPAYLARQPAPQGPEDFERHAWLVFQHPSLNQNFWWMERDGARQRIDQPRPRLASDNYDFLLAHLLAGLGLQFCPQWSVAPLLGEGRLVRLLGDYHFDPGPFGPSIHVLYPGHRRNTRKVRAFLEHLRASLQRQGLCHRL</sequence>
<proteinExistence type="inferred from homology"/>
<accession>A0A1S1C183</accession>
<dbReference type="SUPFAM" id="SSF46785">
    <property type="entry name" value="Winged helix' DNA-binding domain"/>
    <property type="match status" value="1"/>
</dbReference>
<dbReference type="AlphaFoldDB" id="A0A073A164"/>
<dbReference type="Proteomes" id="UP001297540">
    <property type="component" value="Chromosome"/>
</dbReference>
<evidence type="ECO:0000259" key="5">
    <source>
        <dbReference type="PROSITE" id="PS50931"/>
    </source>
</evidence>
<evidence type="ECO:0000313" key="7">
    <source>
        <dbReference type="EMBL" id="MUI39110.1"/>
    </source>
</evidence>
<evidence type="ECO:0000313" key="14">
    <source>
        <dbReference type="Proteomes" id="UP000433532"/>
    </source>
</evidence>
<dbReference type="Proteomes" id="UP000194857">
    <property type="component" value="Unassembled WGS sequence"/>
</dbReference>
<dbReference type="SUPFAM" id="SSF53850">
    <property type="entry name" value="Periplasmic binding protein-like II"/>
    <property type="match status" value="1"/>
</dbReference>
<dbReference type="PROSITE" id="PS50931">
    <property type="entry name" value="HTH_LYSR"/>
    <property type="match status" value="1"/>
</dbReference>
<evidence type="ECO:0000313" key="6">
    <source>
        <dbReference type="EMBL" id="CRO16458.1"/>
    </source>
</evidence>
<reference evidence="10" key="8">
    <citation type="submission" date="2023-10" db="EMBL/GenBank/DDBJ databases">
        <title>Pathogen: clinical or host-associated sample.</title>
        <authorList>
            <person name="Hergert J."/>
            <person name="Casey R."/>
            <person name="Wagner J."/>
            <person name="Young E.L."/>
            <person name="Oakeson K.F."/>
        </authorList>
    </citation>
    <scope>NUCLEOTIDE SEQUENCE</scope>
    <source>
        <strain evidence="10">2021CK-01020</strain>
    </source>
</reference>
<dbReference type="InterPro" id="IPR058163">
    <property type="entry name" value="LysR-type_TF_proteobact-type"/>
</dbReference>
<dbReference type="KEGG" id="paeb:NCGM1900_4080"/>
<protein>
    <submittedName>
        <fullName evidence="6 8">Transcriptional regulator</fullName>
    </submittedName>
    <submittedName>
        <fullName evidence="7">LysR family transcriptional regulator</fullName>
    </submittedName>
</protein>
<accession>A0A073A164</accession>
<evidence type="ECO:0000256" key="2">
    <source>
        <dbReference type="ARBA" id="ARBA00023015"/>
    </source>
</evidence>
<dbReference type="CDD" id="cd08422">
    <property type="entry name" value="PBP2_CrgA_like"/>
    <property type="match status" value="1"/>
</dbReference>
<dbReference type="Proteomes" id="UP000284767">
    <property type="component" value="Unassembled WGS sequence"/>
</dbReference>
<dbReference type="Proteomes" id="UP000433532">
    <property type="component" value="Unassembled WGS sequence"/>
</dbReference>
<reference evidence="10" key="7">
    <citation type="submission" date="2023-06" db="EMBL/GenBank/DDBJ databases">
        <authorList>
            <consortium name="Clinical and Environmental Microbiology Branch: Whole genome sequencing antimicrobial resistance pathogens in the healthcare setting"/>
        </authorList>
    </citation>
    <scope>NUCLEOTIDE SEQUENCE</scope>
    <source>
        <strain evidence="10">2021CK-01020</strain>
    </source>
</reference>
<dbReference type="Gene3D" id="1.10.10.10">
    <property type="entry name" value="Winged helix-like DNA-binding domain superfamily/Winged helix DNA-binding domain"/>
    <property type="match status" value="1"/>
</dbReference>
<feature type="domain" description="HTH lysR-type" evidence="5">
    <location>
        <begin position="1"/>
        <end position="59"/>
    </location>
</feature>
<dbReference type="Pfam" id="PF03466">
    <property type="entry name" value="LysR_substrate"/>
    <property type="match status" value="1"/>
</dbReference>
<evidence type="ECO:0000313" key="9">
    <source>
        <dbReference type="EMBL" id="RPM02463.1"/>
    </source>
</evidence>
<keyword evidence="3" id="KW-0238">DNA-binding</keyword>
<reference evidence="9 13" key="4">
    <citation type="submission" date="2017-08" db="EMBL/GenBank/DDBJ databases">
        <authorList>
            <person name="Feschi L."/>
            <person name="Jeukens J."/>
            <person name="Emond-Rheault J.-G."/>
            <person name="Kukavica-Ibrulj I."/>
            <person name="Boyle B."/>
            <person name="Levesque R.C."/>
        </authorList>
    </citation>
    <scope>NUCLEOTIDE SEQUENCE [LARGE SCALE GENOMIC DNA]</scope>
    <source>
        <strain evidence="9 13">PA-W36</strain>
    </source>
</reference>
<dbReference type="PANTHER" id="PTHR30537:SF5">
    <property type="entry name" value="HTH-TYPE TRANSCRIPTIONAL ACTIVATOR TTDR-RELATED"/>
    <property type="match status" value="1"/>
</dbReference>
<name>A0A073A164_PSEAI</name>
<keyword evidence="2" id="KW-0805">Transcription regulation</keyword>
<dbReference type="InterPro" id="IPR000847">
    <property type="entry name" value="LysR_HTH_N"/>
</dbReference>
<dbReference type="EMBL" id="NSNE01000039">
    <property type="protein sequence ID" value="RPM02463.1"/>
    <property type="molecule type" value="Genomic_DNA"/>
</dbReference>
<reference evidence="8 12" key="3">
    <citation type="submission" date="2017-05" db="EMBL/GenBank/DDBJ databases">
        <authorList>
            <person name="Song R."/>
            <person name="Chenine A.L."/>
            <person name="Ruprecht R.M."/>
        </authorList>
    </citation>
    <scope>NUCLEOTIDE SEQUENCE [LARGE SCALE GENOMIC DNA]</scope>
    <source>
        <strain evidence="8 12">S567_C10_BS</strain>
    </source>
</reference>
<dbReference type="InterPro" id="IPR036388">
    <property type="entry name" value="WH-like_DNA-bd_sf"/>
</dbReference>
<evidence type="ECO:0000313" key="8">
    <source>
        <dbReference type="EMBL" id="OTI54608.1"/>
    </source>
</evidence>
<dbReference type="RefSeq" id="WP_003089722.1">
    <property type="nucleotide sequence ID" value="NZ_AP014622.1"/>
</dbReference>
<organism evidence="8 12">
    <name type="scientific">Pseudomonas aeruginosa</name>
    <dbReference type="NCBI Taxonomy" id="287"/>
    <lineage>
        <taxon>Bacteria</taxon>
        <taxon>Pseudomonadati</taxon>
        <taxon>Pseudomonadota</taxon>
        <taxon>Gammaproteobacteria</taxon>
        <taxon>Pseudomonadales</taxon>
        <taxon>Pseudomonadaceae</taxon>
        <taxon>Pseudomonas</taxon>
    </lineage>
</organism>
<reference evidence="9 13" key="5">
    <citation type="submission" date="2019-01" db="EMBL/GenBank/DDBJ databases">
        <title>The Pseudomonas aeruginosa pan-genome provides new insights on its population structure, horizontal gene transfer and pathogenicity.</title>
        <authorList>
            <person name="Freschi L."/>
            <person name="Vincent A.T."/>
            <person name="Jeukens J."/>
            <person name="Emond-Rheault J.-G."/>
            <person name="Kukavica-Ibrulj I."/>
            <person name="Dupont M.-J."/>
            <person name="Charette S.J."/>
            <person name="Boyle B."/>
            <person name="Levesque R.C."/>
        </authorList>
    </citation>
    <scope>NUCLEOTIDE SEQUENCE [LARGE SCALE GENOMIC DNA]</scope>
    <source>
        <strain evidence="9 13">PA-W36</strain>
    </source>
</reference>
<dbReference type="Gene3D" id="3.40.190.290">
    <property type="match status" value="1"/>
</dbReference>
<evidence type="ECO:0000313" key="12">
    <source>
        <dbReference type="Proteomes" id="UP000194857"/>
    </source>
</evidence>
<evidence type="ECO:0000313" key="13">
    <source>
        <dbReference type="Proteomes" id="UP000284767"/>
    </source>
</evidence>
<dbReference type="EMBL" id="NFFZ01000046">
    <property type="protein sequence ID" value="OTI54608.1"/>
    <property type="molecule type" value="Genomic_DNA"/>
</dbReference>
<dbReference type="EMBL" id="CVVU01000038">
    <property type="protein sequence ID" value="CRO16458.1"/>
    <property type="molecule type" value="Genomic_DNA"/>
</dbReference>
<dbReference type="GO" id="GO:0003700">
    <property type="term" value="F:DNA-binding transcription factor activity"/>
    <property type="evidence" value="ECO:0007669"/>
    <property type="project" value="InterPro"/>
</dbReference>
<dbReference type="GO" id="GO:0043565">
    <property type="term" value="F:sequence-specific DNA binding"/>
    <property type="evidence" value="ECO:0007669"/>
    <property type="project" value="TreeGrafter"/>
</dbReference>
<dbReference type="InterPro" id="IPR036390">
    <property type="entry name" value="WH_DNA-bd_sf"/>
</dbReference>
<dbReference type="OMA" id="RTTHAMK"/>
<reference evidence="7 14" key="6">
    <citation type="submission" date="2019-11" db="EMBL/GenBank/DDBJ databases">
        <title>Genomes of ocular Pseudomonas aeruginosa isolates.</title>
        <authorList>
            <person name="Khan M."/>
            <person name="Rice S.A."/>
            <person name="Willcox M.D.P."/>
            <person name="Stapleton F."/>
        </authorList>
    </citation>
    <scope>NUCLEOTIDE SEQUENCE [LARGE SCALE GENOMIC DNA]</scope>
    <source>
        <strain evidence="7 14">PA221</strain>
    </source>
</reference>
<dbReference type="Proteomes" id="UP000045039">
    <property type="component" value="Unassembled WGS sequence"/>
</dbReference>
<evidence type="ECO:0000256" key="4">
    <source>
        <dbReference type="ARBA" id="ARBA00023163"/>
    </source>
</evidence>
<dbReference type="FunFam" id="1.10.10.10:FF:000001">
    <property type="entry name" value="LysR family transcriptional regulator"/>
    <property type="match status" value="1"/>
</dbReference>
<reference evidence="11" key="2">
    <citation type="submission" date="2015-06" db="EMBL/GenBank/DDBJ databases">
        <authorList>
            <person name="Radhakrishnan Rajesh"/>
            <person name="Underwood Anthony"/>
            <person name="Al-Shahib Ali"/>
        </authorList>
    </citation>
    <scope>NUCLEOTIDE SEQUENCE [LARGE SCALE GENOMIC DNA]</scope>
    <source>
        <strain evidence="11">P19_London_7_VIM_2_05_10</strain>
    </source>
</reference>